<dbReference type="PROSITE" id="PS51257">
    <property type="entry name" value="PROKAR_LIPOPROTEIN"/>
    <property type="match status" value="1"/>
</dbReference>
<gene>
    <name evidence="1" type="ORF">SPIROBIBN47_250009</name>
</gene>
<dbReference type="AlphaFoldDB" id="A0A3P3XI96"/>
<evidence type="ECO:0000313" key="1">
    <source>
        <dbReference type="EMBL" id="SLM12371.1"/>
    </source>
</evidence>
<name>A0A3P3XI96_9SPIR</name>
<protein>
    <recommendedName>
        <fullName evidence="2">Lipoprotein</fullName>
    </recommendedName>
</protein>
<sequence>MRSKYVAYAALLAIIVLFFTGCDALITNVFKDANLGQPSAATIQNQDAATLIQQAGITSGAVSDTFIQTVISDETTKNQVLATLQGTVDTGTPAEAQAAQALILDIKLADIGADAVMDNLNAAVGQLATLANSNEQLNPQDIINALLPAELANNPANLASFIDNLAGLGTDVDTLAQKIDANNGTVADGLDIATIAQTAALVKFVEIVEPASEYSTGEAIANAVEDLKNDSNADVTKYFAAQPDIASLADNTTLQTLFDAAGLSALLDKMKSGS</sequence>
<proteinExistence type="predicted"/>
<organism evidence="1">
    <name type="scientific">uncultured spirochete</name>
    <dbReference type="NCBI Taxonomy" id="156406"/>
    <lineage>
        <taxon>Bacteria</taxon>
        <taxon>Pseudomonadati</taxon>
        <taxon>Spirochaetota</taxon>
        <taxon>Spirochaetia</taxon>
        <taxon>Spirochaetales</taxon>
        <taxon>environmental samples</taxon>
    </lineage>
</organism>
<dbReference type="EMBL" id="FWDM01000018">
    <property type="protein sequence ID" value="SLM12371.1"/>
    <property type="molecule type" value="Genomic_DNA"/>
</dbReference>
<reference evidence="1" key="1">
    <citation type="submission" date="2017-02" db="EMBL/GenBank/DDBJ databases">
        <authorList>
            <person name="Regsiter A."/>
            <person name="William W."/>
        </authorList>
    </citation>
    <scope>NUCLEOTIDE SEQUENCE</scope>
    <source>
        <strain evidence="1">Bib</strain>
    </source>
</reference>
<evidence type="ECO:0008006" key="2">
    <source>
        <dbReference type="Google" id="ProtNLM"/>
    </source>
</evidence>
<accession>A0A3P3XI96</accession>